<sequence>MPIEDILRKIEEDAEIRKKSIIEEAHLEAERRVENAEREVRKRMQLLREEAKSKIELESQRYLAEARLQGKTLLSEAKYRLLEELRKALKKAFFEKIEEVYSQWCKKLLLENVQEGDEIFMAPEEANRLGRDFVEALSTEKSLKLSFGGTTEKVERGFLIRRGGCFVNLSFESIIEDFLRRNEQLVAQLLAQGVAQ</sequence>
<accession>A0ABZ2YFZ6</accession>
<name>A0ABZ2YFZ6_9BACT</name>
<protein>
    <submittedName>
        <fullName evidence="2">V-type ATP synthase subunit E</fullName>
    </submittedName>
</protein>
<feature type="coiled-coil region" evidence="1">
    <location>
        <begin position="19"/>
        <end position="50"/>
    </location>
</feature>
<evidence type="ECO:0000256" key="1">
    <source>
        <dbReference type="SAM" id="Coils"/>
    </source>
</evidence>
<keyword evidence="3" id="KW-1185">Reference proteome</keyword>
<reference evidence="2 3" key="1">
    <citation type="submission" date="2023-03" db="EMBL/GenBank/DDBJ databases">
        <title>Novel Species.</title>
        <authorList>
            <person name="Ma S."/>
        </authorList>
    </citation>
    <scope>NUCLEOTIDE SEQUENCE [LARGE SCALE GENOMIC DNA]</scope>
    <source>
        <strain evidence="2 3">B11</strain>
    </source>
</reference>
<proteinExistence type="predicted"/>
<organism evidence="2 3">
    <name type="scientific">Thermatribacter velox</name>
    <dbReference type="NCBI Taxonomy" id="3039681"/>
    <lineage>
        <taxon>Bacteria</taxon>
        <taxon>Pseudomonadati</taxon>
        <taxon>Atribacterota</taxon>
        <taxon>Atribacteria</taxon>
        <taxon>Atribacterales</taxon>
        <taxon>Thermatribacteraceae</taxon>
        <taxon>Thermatribacter</taxon>
    </lineage>
</organism>
<gene>
    <name evidence="2" type="ORF">QBE54_02810</name>
</gene>
<evidence type="ECO:0000313" key="2">
    <source>
        <dbReference type="EMBL" id="WZL76683.1"/>
    </source>
</evidence>
<keyword evidence="1" id="KW-0175">Coiled coil</keyword>
<dbReference type="EMBL" id="CP121689">
    <property type="protein sequence ID" value="WZL76683.1"/>
    <property type="molecule type" value="Genomic_DNA"/>
</dbReference>
<dbReference type="SUPFAM" id="SSF160527">
    <property type="entry name" value="V-type ATPase subunit E-like"/>
    <property type="match status" value="1"/>
</dbReference>
<evidence type="ECO:0000313" key="3">
    <source>
        <dbReference type="Proteomes" id="UP001461341"/>
    </source>
</evidence>
<dbReference type="Proteomes" id="UP001461341">
    <property type="component" value="Chromosome"/>
</dbReference>
<dbReference type="RefSeq" id="WP_369018848.1">
    <property type="nucleotide sequence ID" value="NZ_CP121689.1"/>
</dbReference>